<proteinExistence type="predicted"/>
<comment type="caution">
    <text evidence="1">The sequence shown here is derived from an EMBL/GenBank/DDBJ whole genome shotgun (WGS) entry which is preliminary data.</text>
</comment>
<accession>A0A512H6A0</accession>
<name>A0A512H6A0_9PROT</name>
<dbReference type="Proteomes" id="UP000321567">
    <property type="component" value="Unassembled WGS sequence"/>
</dbReference>
<evidence type="ECO:0000313" key="2">
    <source>
        <dbReference type="Proteomes" id="UP000321567"/>
    </source>
</evidence>
<protein>
    <submittedName>
        <fullName evidence="1">Uncharacterized protein</fullName>
    </submittedName>
</protein>
<sequence>MTKTTNTTAPAALDHKTLNACILRMDALAGLLDWLSAAETALIDCAEDQPADRSRSLALWALKEYVDDTAAMLDPERRTTA</sequence>
<organism evidence="1 2">
    <name type="scientific">Pararhodospirillum oryzae</name>
    <dbReference type="NCBI Taxonomy" id="478448"/>
    <lineage>
        <taxon>Bacteria</taxon>
        <taxon>Pseudomonadati</taxon>
        <taxon>Pseudomonadota</taxon>
        <taxon>Alphaproteobacteria</taxon>
        <taxon>Rhodospirillales</taxon>
        <taxon>Rhodospirillaceae</taxon>
        <taxon>Pararhodospirillum</taxon>
    </lineage>
</organism>
<dbReference type="EMBL" id="BJZO01000022">
    <property type="protein sequence ID" value="GEO80971.1"/>
    <property type="molecule type" value="Genomic_DNA"/>
</dbReference>
<evidence type="ECO:0000313" key="1">
    <source>
        <dbReference type="EMBL" id="GEO80971.1"/>
    </source>
</evidence>
<reference evidence="1 2" key="1">
    <citation type="submission" date="2019-07" db="EMBL/GenBank/DDBJ databases">
        <title>Whole genome shotgun sequence of Rhodospirillum oryzae NBRC 107573.</title>
        <authorList>
            <person name="Hosoyama A."/>
            <person name="Uohara A."/>
            <person name="Ohji S."/>
            <person name="Ichikawa N."/>
        </authorList>
    </citation>
    <scope>NUCLEOTIDE SEQUENCE [LARGE SCALE GENOMIC DNA]</scope>
    <source>
        <strain evidence="1 2">NBRC 107573</strain>
    </source>
</reference>
<keyword evidence="2" id="KW-1185">Reference proteome</keyword>
<dbReference type="RefSeq" id="WP_147163010.1">
    <property type="nucleotide sequence ID" value="NZ_BJZO01000022.1"/>
</dbReference>
<dbReference type="AlphaFoldDB" id="A0A512H6A0"/>
<gene>
    <name evidence="1" type="ORF">ROR02_11020</name>
</gene>